<feature type="compositionally biased region" description="Basic and acidic residues" evidence="1">
    <location>
        <begin position="104"/>
        <end position="121"/>
    </location>
</feature>
<evidence type="ECO:0000313" key="4">
    <source>
        <dbReference type="Proteomes" id="UP000284706"/>
    </source>
</evidence>
<evidence type="ECO:0000256" key="2">
    <source>
        <dbReference type="SAM" id="Phobius"/>
    </source>
</evidence>
<dbReference type="InParanoid" id="A0A409YR76"/>
<sequence>MSRYSRIFLRHKESGNASSWTAESSSKMSTVEPASTSSPGFSYPPSSTSRYSPFPMSSNSAPISASPVSSPRTPHPYTLGAMSYAATIDSTTREETSTISHAQRTRDTHKTDFSNREKPPDDGPVGHQYHPRTALPLDLPPEDIQSPRPPLPLHLRPLVLLLLFLPIPPLLSFTYLVTGHAFLRAIEMSSNSIYHTPLLASLEAGAAGGVILSLPLAALLYLFFFPSRSTSTPAGGEDFFEDDSSSILVRATWLRYTGYIVCTILFVCVGGAAGPLGVTCLSSGSLASFVGDKKMLSTSAAAAAGLVGGVLVALAVLAICVVLIGAWTLWIRQRDSDGS</sequence>
<feature type="region of interest" description="Disordered" evidence="1">
    <location>
        <begin position="13"/>
        <end position="77"/>
    </location>
</feature>
<protein>
    <submittedName>
        <fullName evidence="3">Uncharacterized protein</fullName>
    </submittedName>
</protein>
<organism evidence="3 4">
    <name type="scientific">Gymnopilus dilepis</name>
    <dbReference type="NCBI Taxonomy" id="231916"/>
    <lineage>
        <taxon>Eukaryota</taxon>
        <taxon>Fungi</taxon>
        <taxon>Dikarya</taxon>
        <taxon>Basidiomycota</taxon>
        <taxon>Agaricomycotina</taxon>
        <taxon>Agaricomycetes</taxon>
        <taxon>Agaricomycetidae</taxon>
        <taxon>Agaricales</taxon>
        <taxon>Agaricineae</taxon>
        <taxon>Hymenogastraceae</taxon>
        <taxon>Gymnopilus</taxon>
    </lineage>
</organism>
<name>A0A409YR76_9AGAR</name>
<keyword evidence="2" id="KW-0472">Membrane</keyword>
<keyword evidence="4" id="KW-1185">Reference proteome</keyword>
<dbReference type="OrthoDB" id="2972868at2759"/>
<feature type="transmembrane region" description="Helical" evidence="2">
    <location>
        <begin position="256"/>
        <end position="278"/>
    </location>
</feature>
<feature type="transmembrane region" description="Helical" evidence="2">
    <location>
        <begin position="298"/>
        <end position="331"/>
    </location>
</feature>
<dbReference type="AlphaFoldDB" id="A0A409YR76"/>
<dbReference type="EMBL" id="NHYE01000468">
    <property type="protein sequence ID" value="PPR05514.1"/>
    <property type="molecule type" value="Genomic_DNA"/>
</dbReference>
<feature type="transmembrane region" description="Helical" evidence="2">
    <location>
        <begin position="198"/>
        <end position="224"/>
    </location>
</feature>
<feature type="region of interest" description="Disordered" evidence="1">
    <location>
        <begin position="90"/>
        <end position="139"/>
    </location>
</feature>
<keyword evidence="2" id="KW-1133">Transmembrane helix</keyword>
<gene>
    <name evidence="3" type="ORF">CVT26_008998</name>
</gene>
<reference evidence="3 4" key="1">
    <citation type="journal article" date="2018" name="Evol. Lett.">
        <title>Horizontal gene cluster transfer increased hallucinogenic mushroom diversity.</title>
        <authorList>
            <person name="Reynolds H.T."/>
            <person name="Vijayakumar V."/>
            <person name="Gluck-Thaler E."/>
            <person name="Korotkin H.B."/>
            <person name="Matheny P.B."/>
            <person name="Slot J.C."/>
        </authorList>
    </citation>
    <scope>NUCLEOTIDE SEQUENCE [LARGE SCALE GENOMIC DNA]</scope>
    <source>
        <strain evidence="3 4">SRW20</strain>
    </source>
</reference>
<keyword evidence="2" id="KW-0812">Transmembrane</keyword>
<feature type="compositionally biased region" description="Polar residues" evidence="1">
    <location>
        <begin position="15"/>
        <end position="40"/>
    </location>
</feature>
<accession>A0A409YR76</accession>
<proteinExistence type="predicted"/>
<feature type="transmembrane region" description="Helical" evidence="2">
    <location>
        <begin position="158"/>
        <end position="178"/>
    </location>
</feature>
<evidence type="ECO:0000313" key="3">
    <source>
        <dbReference type="EMBL" id="PPR05514.1"/>
    </source>
</evidence>
<comment type="caution">
    <text evidence="3">The sequence shown here is derived from an EMBL/GenBank/DDBJ whole genome shotgun (WGS) entry which is preliminary data.</text>
</comment>
<feature type="compositionally biased region" description="Low complexity" evidence="1">
    <location>
        <begin position="41"/>
        <end position="71"/>
    </location>
</feature>
<dbReference type="Proteomes" id="UP000284706">
    <property type="component" value="Unassembled WGS sequence"/>
</dbReference>
<evidence type="ECO:0000256" key="1">
    <source>
        <dbReference type="SAM" id="MobiDB-lite"/>
    </source>
</evidence>